<dbReference type="SMART" id="SM01216">
    <property type="entry name" value="Fmp27_WPPW"/>
    <property type="match status" value="1"/>
</dbReference>
<feature type="region of interest" description="Disordered" evidence="1">
    <location>
        <begin position="2851"/>
        <end position="2930"/>
    </location>
</feature>
<evidence type="ECO:0000259" key="4">
    <source>
        <dbReference type="SMART" id="SM01216"/>
    </source>
</evidence>
<evidence type="ECO:0000313" key="5">
    <source>
        <dbReference type="EMBL" id="OBZ91226.1"/>
    </source>
</evidence>
<feature type="domain" description="FMP27 WPPW motif-containing RBG unit" evidence="4">
    <location>
        <begin position="1746"/>
        <end position="2262"/>
    </location>
</feature>
<feature type="region of interest" description="Disordered" evidence="1">
    <location>
        <begin position="556"/>
        <end position="577"/>
    </location>
</feature>
<dbReference type="SMART" id="SM01214">
    <property type="entry name" value="Fmp27_GFWDK"/>
    <property type="match status" value="1"/>
</dbReference>
<dbReference type="PANTHER" id="PTHR15678:SF6">
    <property type="entry name" value="BRIDGE-LIKE LIPID TRANSFER PROTEIN FAMILY MEMBER 2"/>
    <property type="match status" value="1"/>
</dbReference>
<dbReference type="InterPro" id="IPR045167">
    <property type="entry name" value="Hobbit"/>
</dbReference>
<keyword evidence="6" id="KW-1185">Reference proteome</keyword>
<gene>
    <name evidence="5" type="ORF">A0J61_00728</name>
</gene>
<evidence type="ECO:0000256" key="1">
    <source>
        <dbReference type="SAM" id="MobiDB-lite"/>
    </source>
</evidence>
<reference evidence="5 6" key="1">
    <citation type="submission" date="2016-03" db="EMBL/GenBank/DDBJ databases">
        <title>Choanephora cucurbitarum.</title>
        <authorList>
            <person name="Min B."/>
            <person name="Park H."/>
            <person name="Park J.-H."/>
            <person name="Shin H.-D."/>
            <person name="Choi I.-G."/>
        </authorList>
    </citation>
    <scope>NUCLEOTIDE SEQUENCE [LARGE SCALE GENOMIC DNA]</scope>
    <source>
        <strain evidence="5 6">KUS-F28377</strain>
    </source>
</reference>
<evidence type="ECO:0000259" key="3">
    <source>
        <dbReference type="SMART" id="SM01215"/>
    </source>
</evidence>
<protein>
    <submittedName>
        <fullName evidence="5">Uncharacterized protein</fullName>
    </submittedName>
</protein>
<feature type="compositionally biased region" description="Polar residues" evidence="1">
    <location>
        <begin position="564"/>
        <end position="577"/>
    </location>
</feature>
<feature type="compositionally biased region" description="Basic and acidic residues" evidence="1">
    <location>
        <begin position="2880"/>
        <end position="2894"/>
    </location>
</feature>
<dbReference type="EMBL" id="LUGH01000018">
    <property type="protein sequence ID" value="OBZ91226.1"/>
    <property type="molecule type" value="Genomic_DNA"/>
</dbReference>
<dbReference type="InterPro" id="IPR019415">
    <property type="entry name" value="FMP27_SW_RBG"/>
</dbReference>
<feature type="compositionally biased region" description="Polar residues" evidence="1">
    <location>
        <begin position="2913"/>
        <end position="2930"/>
    </location>
</feature>
<proteinExistence type="predicted"/>
<dbReference type="SMART" id="SM01215">
    <property type="entry name" value="Fmp27_SW"/>
    <property type="match status" value="1"/>
</dbReference>
<feature type="region of interest" description="Disordered" evidence="1">
    <location>
        <begin position="2599"/>
        <end position="2708"/>
    </location>
</feature>
<dbReference type="InterPro" id="IPR019441">
    <property type="entry name" value="FMP27/BLTP2/Hobbit_GFWDK_RBG"/>
</dbReference>
<accession>A0A1C7NS54</accession>
<feature type="domain" description="FMP27/BLTP2/Hobbit GFWDK motif-containing RBG unit" evidence="2">
    <location>
        <begin position="1305"/>
        <end position="1465"/>
    </location>
</feature>
<organism evidence="5 6">
    <name type="scientific">Choanephora cucurbitarum</name>
    <dbReference type="NCBI Taxonomy" id="101091"/>
    <lineage>
        <taxon>Eukaryota</taxon>
        <taxon>Fungi</taxon>
        <taxon>Fungi incertae sedis</taxon>
        <taxon>Mucoromycota</taxon>
        <taxon>Mucoromycotina</taxon>
        <taxon>Mucoromycetes</taxon>
        <taxon>Mucorales</taxon>
        <taxon>Mucorineae</taxon>
        <taxon>Choanephoraceae</taxon>
        <taxon>Choanephoroideae</taxon>
        <taxon>Choanephora</taxon>
    </lineage>
</organism>
<feature type="compositionally biased region" description="Polar residues" evidence="1">
    <location>
        <begin position="2599"/>
        <end position="2616"/>
    </location>
</feature>
<dbReference type="Pfam" id="PF10344">
    <property type="entry name" value="Hobbit"/>
    <property type="match status" value="1"/>
</dbReference>
<dbReference type="Proteomes" id="UP000093000">
    <property type="component" value="Unassembled WGS sequence"/>
</dbReference>
<evidence type="ECO:0000259" key="2">
    <source>
        <dbReference type="SMART" id="SM01214"/>
    </source>
</evidence>
<evidence type="ECO:0000313" key="6">
    <source>
        <dbReference type="Proteomes" id="UP000093000"/>
    </source>
</evidence>
<dbReference type="FunCoup" id="A0A1C7NS54">
    <property type="interactions" value="233"/>
</dbReference>
<comment type="caution">
    <text evidence="5">The sequence shown here is derived from an EMBL/GenBank/DDBJ whole genome shotgun (WGS) entry which is preliminary data.</text>
</comment>
<dbReference type="PANTHER" id="PTHR15678">
    <property type="entry name" value="ANTIGEN MLAA-22-RELATED"/>
    <property type="match status" value="1"/>
</dbReference>
<name>A0A1C7NS54_9FUNG</name>
<dbReference type="InParanoid" id="A0A1C7NS54"/>
<feature type="compositionally biased region" description="Basic residues" evidence="1">
    <location>
        <begin position="2866"/>
        <end position="2879"/>
    </location>
</feature>
<dbReference type="STRING" id="101091.A0A1C7NS54"/>
<feature type="compositionally biased region" description="Polar residues" evidence="1">
    <location>
        <begin position="2624"/>
        <end position="2653"/>
    </location>
</feature>
<dbReference type="InterPro" id="IPR019449">
    <property type="entry name" value="FMP27_WPPW_RBG"/>
</dbReference>
<feature type="domain" description="FMP27 SW motif-containing RBG unit" evidence="3">
    <location>
        <begin position="1168"/>
        <end position="1287"/>
    </location>
</feature>
<sequence length="2964" mass="339184">MPLNIYHCIVIVLALWVLRLFLRTTLAFRFHFCFGRIGFFSISDVQYHHHKSSETALWSVKIGKVKLRMQKRPTLNSPTPFITLYVSGIDIQVHNLAALVAHRVQRKQQKKQHQLSKRFSRVSHSLNKIPWWYSLSVVKQFFKITSALPAQLLMAGLANYVDVHLEDFCLKVEEKVKLKVKNIRFSSVLFANVAEQRSESQIPNSIPSRPRIPNKFRKSYQRHSLKRAEHLFKEKFFEIRVDIGAISLDEEQSSMLALPSGGHVSVSCHFSAGCVTLKDIDINTRIDEFHIHLDPIVSFIQYMKQFKQKKEHAVEQDIEDLPKNRKSMIFQVLRSASLTIEETAIKAKHTEDVTTNLVVNNACFNVLSEANIAYVEPYYKISNTYDLIAWNIFDSQKSIRMMHIPSTRLSASISHSLFNSIAETELDAIPSDFDHRTLLLDDLKPNKRYVNISLAIDEPLISLDIRNKDLIEKLKPKSETSAKKDTKRTMRTFKNLPRSTFSLDINHPSIKLESGVSQTGIISWSVISFQFDGQYTAQKNRPRSILPRTFKPVATTLHDDEQTGSRANSTSTQHSRTSWTNLFRRSWRVKDDGAHMEKASKWYYTTSFDFSAQNNIFDIVNDGAPVRRHPYFFSIEQLELKTSLRMDVSFEENPYTSQQIQLTWDLNAYHIGIEAECRKPVLNLWIKLEDKKTSQLEYWAKEIFAPLSSAKKQKEQKNDMSQDRSSMTYDVLSVIKMQVNVLDTSFVFEGLDRGIKGYREVPDGYLDNAPTKDIDARIALSVAKVSWSFNGSRVFGKREHKIASSDASAESDHEDTKRKSFSYEKSNQTAFGTSRLSLQHIVIDRYFNINNEYDWEHDEQSRTTVMWISRVNTRTEYLLCLDSHCVSVSPSIVIKKIGLQYSITNHYACLVTALSTSNNLKRLFSKKDKGAQAGHKAKRLSLQNVQFQLNRADVHVYLPGGQTELYLRTDNLRTHWKGSKDKLPRTVVQNITLFGAALYKDNCWDQLVEIDNLCLSVEKSLEGLDALKQLSMAKLYLRIPYGYEMCNVLDGTVTLMKGIKATHARLLKDVPFLFFGPSEKKEPAIIQPIRLMCSLLTVQFEDDPFEARLRMIWRTGVAEQVNRIAIQDAFEAKAQALLGQSNNGDYTNEGKLQKYVSKKLETDARVSEAWQGLQKHNSKSWKRHIDSSFSKELSAYDKIQEGYYRHSAIAGQLNESSDSSPTEEISQLVSMFCIDIVDLPKYPPLLNFTIKNSTFDFRPPEFDLNSTRQFMHDVGKGQPLDKPSSTMIPFYLHWKAGETWAQIRDYPLPIFLVPSDDSRVEEVATSDLEEPAVAWSLSGNYVLADDMGDLEGTRQIHILMIDEDHTGYAIDIARTSTPLKFYSIVNIDVHNSSLSQLCWSIPYQPAIQDIMRVLDTFTKPPADPSDKVGFWDKLRLIIHTRAKISFTGGGDLAIVMKGSRDPYDISEKGFGLAKVWRNDVVCLLGHENNEGEFMQIISSDYAFGVPDLVHGGYIAPYVIGSSYPIDNTKSGRARQSFSSFNSSNFSKDRESRFVKIALKLSGGIRMGIGCVLERACHSDCNICDENNADVSSEERNLHKQKLLEFLPHYHVKLKAPQHVHEKDYDAYKGFRSDFIHFSISIIKLSPYEETDTDRGNVVGNSMHLSPGFMDHFVSWFRLFGGAMSYPLRSGSLFPKLDKRASKKFGRHMKTMKYKIVVNPLTIGYFLKDSNIEAENIAMEETGDVVGLKGFVKNFSVDMHMQREIINISDYKLDQKRLKANWPIAEAEVQLRNVDLRAVLATYLNESNNELVNSLDNMNGNDHIDYMSDSSDHGLNMMEGLNYKFVNDSESADWVDLDDFIEMGIPTPHALPNVQVLPFSFIPRIHYLRQTNRDEMEKYKYLRKTHDCIFGSAASVRETQMELLRDRSKSIDVQIRKHQTRLHNIESKRLQHGSDEKSLEEMSDAIVDKTRILYEKRELLQKYLRELSMQSTSDMNQDDKSGNQSYSSIFGKDSLTQWEELLGPFKQRYIVHNPQIVWNNSVRNVLYHAMDLRDHRRALSYYMTARTIKFLRDLIDTADNKYNSSHKQFDFDSDEGGMDNSMAEELIAKLLEEQSTKFYVPNETDEEKATGNDDFDEVDMSLSDNVNSPSMQLKSIPKSYKMKTSYLIDLLNPQISLQSDCDPNNIVLVANERTQVKGLNIVDETDPDIEMEMVKHRTVVSLQNVQFFVAKKEQFDSVDLLLDNHYGAKDSDHWLTWIPPEMLISYAKGFEQFQRIGDRIEATLQYDKYNPLRIKMNSTVHSQDHPFEDYCDSVQLNFPNLKLVMDSAQYNAIYQVATDLLLYKEPAKKERLARLREIMMAADRASPYEVTEKIVELQNRARQLIAARDQYRQIAYMMDEKHIEELKSIRLDLFDTQEELYLGMEAIKLMQSNRRKEYDEHKTNLKFVFCAQKIEWEMLSKGDVPLCECTLSNLTFNFVSKEDHSSSNTLEVDLVQVKNVSPSPVFVDVLGPYFDNRKPYDFSRHKMLRCYFVSLAPVGGIPVIQHLEINLHPMRVQMTYSFGKALAYYLFPPEKSQKQIEATHITTSISTPTIALTTDSESVVSDLPASSDQSQAGMTEHTEKNAQQQLKSNSSAANGVNQSTSAPTSLSNSMPALEMSKMNAGSTLQPSLREDDELVDNPSSSRRSKRSNLQKLSKNKASDDLSVMKKRASSNRTFILVKIPGARHCLSYQGAKEKNIEDLRDFAFEQPKLEFRNETWSWFELASNIKKDFMKAALLHNSTALLKEKLLRRHPRENNKLFESTASLNGSISNYNSEPNIRAFDVDSISESSRDDIDDYIDMKDTASLHSAHSQELSTIEPEAASKKSHLWSKLKKPKKAVPEHQKIDKPELGDQHLSAENLSLDGSEKEHSLGSQVHPASSVQARSIQENDQLTIKGRYLLGKYYNGPTQWLASGGPLKTKPK</sequence>
<dbReference type="OrthoDB" id="1562405at2759"/>